<dbReference type="PANTHER" id="PTHR35385:SF2">
    <property type="entry name" value="PROTEIN B, PUTATIVE-RELATED"/>
    <property type="match status" value="1"/>
</dbReference>
<evidence type="ECO:0000256" key="1">
    <source>
        <dbReference type="PROSITE-ProRule" id="PRU00325"/>
    </source>
</evidence>
<gene>
    <name evidence="3" type="ORF">FWK35_00027902</name>
</gene>
<keyword evidence="1" id="KW-0863">Zinc-finger</keyword>
<dbReference type="GO" id="GO:0008270">
    <property type="term" value="F:zinc ion binding"/>
    <property type="evidence" value="ECO:0007669"/>
    <property type="project" value="UniProtKB-KW"/>
</dbReference>
<keyword evidence="4" id="KW-1185">Reference proteome</keyword>
<sequence length="316" mass="36002">MAERKAKYEINGNEMLIDEDKMIVAILTPIMRRSHDNDFMKDIVFVDSSGSCDQTNTVVTFLFGSLKIGGIPLGIVLHTGQSTDNYLSAFEILKQLIGCNGFGGKGKPNIFMTDDSLAERNALQTCFPKSTLLLCTFHVLQAVWRWLWDSIEKLWQRRTEWCLCYRSKLSIRGNNTNNIVESSIRIFKDIVLERCKAFNMCTLVDFKASVFERYHKIRLLEFANKRVTKTELSYLKFIRASKNLIVTQIDSNQFSVQSSTDYNVLYTVFSDINMCECILGQGGAFCKHLCAVHEMFSNISIAPTLSTTDRINLAKI</sequence>
<comment type="caution">
    <text evidence="3">The sequence shown here is derived from an EMBL/GenBank/DDBJ whole genome shotgun (WGS) entry which is preliminary data.</text>
</comment>
<dbReference type="Pfam" id="PF10551">
    <property type="entry name" value="MULE"/>
    <property type="match status" value="1"/>
</dbReference>
<organism evidence="3 4">
    <name type="scientific">Aphis craccivora</name>
    <name type="common">Cowpea aphid</name>
    <dbReference type="NCBI Taxonomy" id="307492"/>
    <lineage>
        <taxon>Eukaryota</taxon>
        <taxon>Metazoa</taxon>
        <taxon>Ecdysozoa</taxon>
        <taxon>Arthropoda</taxon>
        <taxon>Hexapoda</taxon>
        <taxon>Insecta</taxon>
        <taxon>Pterygota</taxon>
        <taxon>Neoptera</taxon>
        <taxon>Paraneoptera</taxon>
        <taxon>Hemiptera</taxon>
        <taxon>Sternorrhyncha</taxon>
        <taxon>Aphidomorpha</taxon>
        <taxon>Aphidoidea</taxon>
        <taxon>Aphididae</taxon>
        <taxon>Aphidini</taxon>
        <taxon>Aphis</taxon>
        <taxon>Aphis</taxon>
    </lineage>
</organism>
<keyword evidence="1" id="KW-0862">Zinc</keyword>
<keyword evidence="1" id="KW-0479">Metal-binding</keyword>
<dbReference type="AlphaFoldDB" id="A0A6G0W4E4"/>
<evidence type="ECO:0000259" key="2">
    <source>
        <dbReference type="PROSITE" id="PS50966"/>
    </source>
</evidence>
<dbReference type="Proteomes" id="UP000478052">
    <property type="component" value="Unassembled WGS sequence"/>
</dbReference>
<accession>A0A6G0W4E4</accession>
<dbReference type="PANTHER" id="PTHR35385">
    <property type="entry name" value="PROTEIN B, PUTATIVE-RELATED-RELATED"/>
    <property type="match status" value="1"/>
</dbReference>
<protein>
    <recommendedName>
        <fullName evidence="2">SWIM-type domain-containing protein</fullName>
    </recommendedName>
</protein>
<proteinExistence type="predicted"/>
<dbReference type="PROSITE" id="PS50966">
    <property type="entry name" value="ZF_SWIM"/>
    <property type="match status" value="1"/>
</dbReference>
<dbReference type="EMBL" id="VUJU01009262">
    <property type="protein sequence ID" value="KAF0721224.1"/>
    <property type="molecule type" value="Genomic_DNA"/>
</dbReference>
<dbReference type="InterPro" id="IPR007527">
    <property type="entry name" value="Znf_SWIM"/>
</dbReference>
<dbReference type="OrthoDB" id="6630577at2759"/>
<name>A0A6G0W4E4_APHCR</name>
<feature type="non-terminal residue" evidence="3">
    <location>
        <position position="316"/>
    </location>
</feature>
<reference evidence="3 4" key="1">
    <citation type="submission" date="2019-08" db="EMBL/GenBank/DDBJ databases">
        <title>Whole genome of Aphis craccivora.</title>
        <authorList>
            <person name="Voronova N.V."/>
            <person name="Shulinski R.S."/>
            <person name="Bandarenka Y.V."/>
            <person name="Zhorov D.G."/>
            <person name="Warner D."/>
        </authorList>
    </citation>
    <scope>NUCLEOTIDE SEQUENCE [LARGE SCALE GENOMIC DNA]</scope>
    <source>
        <strain evidence="3">180601</strain>
        <tissue evidence="3">Whole Body</tissue>
    </source>
</reference>
<evidence type="ECO:0000313" key="3">
    <source>
        <dbReference type="EMBL" id="KAF0721224.1"/>
    </source>
</evidence>
<dbReference type="InterPro" id="IPR018289">
    <property type="entry name" value="MULE_transposase_dom"/>
</dbReference>
<evidence type="ECO:0000313" key="4">
    <source>
        <dbReference type="Proteomes" id="UP000478052"/>
    </source>
</evidence>
<feature type="domain" description="SWIM-type" evidence="2">
    <location>
        <begin position="266"/>
        <end position="297"/>
    </location>
</feature>